<dbReference type="GO" id="GO:0035556">
    <property type="term" value="P:intracellular signal transduction"/>
    <property type="evidence" value="ECO:0007669"/>
    <property type="project" value="InterPro"/>
</dbReference>
<gene>
    <name evidence="10" type="ORF">A3770_05p37430</name>
</gene>
<dbReference type="GO" id="GO:0004016">
    <property type="term" value="F:adenylate cyclase activity"/>
    <property type="evidence" value="ECO:0007669"/>
    <property type="project" value="TreeGrafter"/>
</dbReference>
<feature type="compositionally biased region" description="Low complexity" evidence="7">
    <location>
        <begin position="22"/>
        <end position="57"/>
    </location>
</feature>
<feature type="transmembrane region" description="Helical" evidence="8">
    <location>
        <begin position="208"/>
        <end position="229"/>
    </location>
</feature>
<evidence type="ECO:0000313" key="11">
    <source>
        <dbReference type="Proteomes" id="UP000316726"/>
    </source>
</evidence>
<feature type="transmembrane region" description="Helical" evidence="8">
    <location>
        <begin position="294"/>
        <end position="313"/>
    </location>
</feature>
<sequence>MEMEDEGRKKKDKEGPGPSSEGLVGMSSGVRSSGSKLSGSKSSARYNNTSSLSNTSSVWLSKRSEDQSMRFSQSLTMHPLLQGSGVTGQGSLSSGHSGPGDADITRIYRGDPLMDTPLENKIFWEHTTCLGLRFRPFGIERIFLNGRARQRKGVVYLGYVLVLLISLLELLKVYLLQRYRGLECPTDYRDGYCEDVTRLLFTGTYEYYFRYTFPAYVVFTVLGCGSHYIIHRSDAIPDKAWAMLCTFSLYFIFTFASYVVSIVTDHVHWPDHFLLTALEMLTIYVFFSGTPSFSTFVILWIQAMLVYFVAFPIKYDELNVDKVNGNIEAVQLKVNFMESTYPLVMSTFILLVGAWMNELMRRKQFLQRVIMVDQQDEIIEQKIKNTELQKALLENILPSSIVSKLGEQDFAMKSWDQLRKLSQRHFGVCILFAELEGFTAFSAQVNASKVMEYLNDVFQVFDGLLDDYDVYKVETVGDQYVAAVGVVTGKMLNRNVSKDTDDGGDVSGCGSVTFQNPVGNGNGSKEENDGGGDDGGCNIELTSSFNTGKMISFAKAIMKGSRCVEAPAADVKPVLRIGLHTGPCMSGIVGTKNFRFCLFGDAMNTSARMVQTGPANCIHTTKDVADLTPEEPWEKLKLIDVKGKGSMQTYLLRLEGQADVDAISNSVRSYENPLLQHTDSKRSEQSEESYTFKLLRDNSRVVPGHNKYEDILPVKESIFKAKTTLFGLWFKSLEWEQAYLDGEARMVETEVYIGYLLYILVLLTNVLYGYINYRVLNEICTSELSAYREYCLLKFGRNALDLAVSDPAGRQVTYAELMNFAVIQLSPVSLGVLISLNCVGPILHYWIHRSSYVKKKSWALLTVFVVYTLKLVVIMYMMYDGDVKSSTGENMDAEWPSSWGPMITTQALLLVFFSGVPMKLYLLWWIIACALYFGLTLPILLKEGALLSQGDYSVVITNNEYIKVTLLVFIYAIILNAGKYFKDVSNRKRFLQRVSVLKSQDQIIREKSKNENLQRQFLGNILPPHLVEELEIDKCSPLASIERLRTLTETHMGVSILYADLVGFTWFSAQVDPFKVMVFLNNVFQVFDGLCDEYGVQKVETVGDCYVASVGVLTGELVNFKSPTFSETARALFSLQGSSSFYKSSSIHQSVAHDVTGKFTDHSSLRTTASTNAKSLLDFAKAMILGSRRIKKPTLRTPATMRIGIHAGSCMSGIIGTKNLKYSLVGEDVVTAATMEHEGKPDAIHASDEIAFLLPDEDWKKFKLLKDSYGEDMQTYLLEV</sequence>
<proteinExistence type="predicted"/>
<organism evidence="10 11">
    <name type="scientific">Chloropicon primus</name>
    <dbReference type="NCBI Taxonomy" id="1764295"/>
    <lineage>
        <taxon>Eukaryota</taxon>
        <taxon>Viridiplantae</taxon>
        <taxon>Chlorophyta</taxon>
        <taxon>Chloropicophyceae</taxon>
        <taxon>Chloropicales</taxon>
        <taxon>Chloropicaceae</taxon>
        <taxon>Chloropicon</taxon>
    </lineage>
</organism>
<dbReference type="InterPro" id="IPR050401">
    <property type="entry name" value="Cyclic_nucleotide_synthase"/>
</dbReference>
<evidence type="ECO:0000256" key="2">
    <source>
        <dbReference type="ARBA" id="ARBA00022692"/>
    </source>
</evidence>
<accession>A0A5B8MNS6</accession>
<feature type="region of interest" description="Disordered" evidence="7">
    <location>
        <begin position="1"/>
        <end position="58"/>
    </location>
</feature>
<feature type="domain" description="Guanylate cyclase" evidence="9">
    <location>
        <begin position="429"/>
        <end position="610"/>
    </location>
</feature>
<dbReference type="AlphaFoldDB" id="A0A5B8MNS6"/>
<evidence type="ECO:0000256" key="8">
    <source>
        <dbReference type="SAM" id="Phobius"/>
    </source>
</evidence>
<evidence type="ECO:0000313" key="10">
    <source>
        <dbReference type="EMBL" id="QDZ21225.1"/>
    </source>
</evidence>
<dbReference type="SUPFAM" id="SSF55073">
    <property type="entry name" value="Nucleotide cyclase"/>
    <property type="match status" value="2"/>
</dbReference>
<evidence type="ECO:0000259" key="9">
    <source>
        <dbReference type="PROSITE" id="PS50125"/>
    </source>
</evidence>
<dbReference type="Gene3D" id="3.30.70.1230">
    <property type="entry name" value="Nucleotide cyclase"/>
    <property type="match status" value="2"/>
</dbReference>
<dbReference type="PROSITE" id="PS50125">
    <property type="entry name" value="GUANYLATE_CYCLASE_2"/>
    <property type="match status" value="2"/>
</dbReference>
<dbReference type="Pfam" id="PF00211">
    <property type="entry name" value="Guanylate_cyc"/>
    <property type="match status" value="3"/>
</dbReference>
<comment type="subcellular location">
    <subcellularLocation>
        <location evidence="1">Membrane</location>
    </subcellularLocation>
</comment>
<feature type="region of interest" description="Disordered" evidence="7">
    <location>
        <begin position="514"/>
        <end position="536"/>
    </location>
</feature>
<evidence type="ECO:0000256" key="7">
    <source>
        <dbReference type="SAM" id="MobiDB-lite"/>
    </source>
</evidence>
<feature type="transmembrane region" description="Helical" evidence="8">
    <location>
        <begin position="899"/>
        <end position="916"/>
    </location>
</feature>
<evidence type="ECO:0000256" key="5">
    <source>
        <dbReference type="ARBA" id="ARBA00023136"/>
    </source>
</evidence>
<feature type="compositionally biased region" description="Basic and acidic residues" evidence="7">
    <location>
        <begin position="1"/>
        <end position="15"/>
    </location>
</feature>
<feature type="transmembrane region" description="Helical" evidence="8">
    <location>
        <begin position="752"/>
        <end position="771"/>
    </location>
</feature>
<feature type="transmembrane region" description="Helical" evidence="8">
    <location>
        <begin position="923"/>
        <end position="941"/>
    </location>
</feature>
<evidence type="ECO:0000256" key="4">
    <source>
        <dbReference type="ARBA" id="ARBA00022989"/>
    </source>
</evidence>
<feature type="transmembrane region" description="Helical" evidence="8">
    <location>
        <begin position="828"/>
        <end position="846"/>
    </location>
</feature>
<dbReference type="PANTHER" id="PTHR11920:SF335">
    <property type="entry name" value="GUANYLATE CYCLASE"/>
    <property type="match status" value="1"/>
</dbReference>
<evidence type="ECO:0000256" key="1">
    <source>
        <dbReference type="ARBA" id="ARBA00004370"/>
    </source>
</evidence>
<reference evidence="10 11" key="1">
    <citation type="submission" date="2018-07" db="EMBL/GenBank/DDBJ databases">
        <title>The complete nuclear genome of the prasinophyte Chloropicon primus (CCMP1205).</title>
        <authorList>
            <person name="Pombert J.-F."/>
            <person name="Otis C."/>
            <person name="Turmel M."/>
            <person name="Lemieux C."/>
        </authorList>
    </citation>
    <scope>NUCLEOTIDE SEQUENCE [LARGE SCALE GENOMIC DNA]</scope>
    <source>
        <strain evidence="10 11">CCMP1205</strain>
    </source>
</reference>
<dbReference type="GO" id="GO:0004383">
    <property type="term" value="F:guanylate cyclase activity"/>
    <property type="evidence" value="ECO:0007669"/>
    <property type="project" value="TreeGrafter"/>
</dbReference>
<dbReference type="GO" id="GO:0005886">
    <property type="term" value="C:plasma membrane"/>
    <property type="evidence" value="ECO:0007669"/>
    <property type="project" value="TreeGrafter"/>
</dbReference>
<name>A0A5B8MNS6_9CHLO</name>
<keyword evidence="11" id="KW-1185">Reference proteome</keyword>
<dbReference type="PANTHER" id="PTHR11920">
    <property type="entry name" value="GUANYLYL CYCLASE"/>
    <property type="match status" value="1"/>
</dbReference>
<dbReference type="SMART" id="SM00044">
    <property type="entry name" value="CYCc"/>
    <property type="match status" value="2"/>
</dbReference>
<keyword evidence="6" id="KW-0456">Lyase</keyword>
<dbReference type="OrthoDB" id="354346at2759"/>
<feature type="domain" description="Guanylate cyclase" evidence="9">
    <location>
        <begin position="1055"/>
        <end position="1236"/>
    </location>
</feature>
<dbReference type="STRING" id="1764295.A0A5B8MNS6"/>
<evidence type="ECO:0000256" key="6">
    <source>
        <dbReference type="ARBA" id="ARBA00023239"/>
    </source>
</evidence>
<dbReference type="EMBL" id="CP031038">
    <property type="protein sequence ID" value="QDZ21225.1"/>
    <property type="molecule type" value="Genomic_DNA"/>
</dbReference>
<dbReference type="InterPro" id="IPR001054">
    <property type="entry name" value="A/G_cyclase"/>
</dbReference>
<evidence type="ECO:0000256" key="3">
    <source>
        <dbReference type="ARBA" id="ARBA00022741"/>
    </source>
</evidence>
<feature type="transmembrane region" description="Helical" evidence="8">
    <location>
        <begin position="341"/>
        <end position="360"/>
    </location>
</feature>
<dbReference type="GO" id="GO:0001653">
    <property type="term" value="F:peptide receptor activity"/>
    <property type="evidence" value="ECO:0007669"/>
    <property type="project" value="TreeGrafter"/>
</dbReference>
<keyword evidence="3" id="KW-0547">Nucleotide-binding</keyword>
<feature type="transmembrane region" description="Helical" evidence="8">
    <location>
        <begin position="241"/>
        <end position="263"/>
    </location>
</feature>
<protein>
    <submittedName>
        <fullName evidence="10">Guanylate cyclase</fullName>
    </submittedName>
</protein>
<keyword evidence="4 8" id="KW-1133">Transmembrane helix</keyword>
<feature type="transmembrane region" description="Helical" evidence="8">
    <location>
        <begin position="961"/>
        <end position="981"/>
    </location>
</feature>
<dbReference type="GO" id="GO:0007168">
    <property type="term" value="P:receptor guanylyl cyclase signaling pathway"/>
    <property type="evidence" value="ECO:0007669"/>
    <property type="project" value="TreeGrafter"/>
</dbReference>
<feature type="transmembrane region" description="Helical" evidence="8">
    <location>
        <begin position="154"/>
        <end position="175"/>
    </location>
</feature>
<keyword evidence="2 8" id="KW-0812">Transmembrane</keyword>
<dbReference type="CDD" id="cd07302">
    <property type="entry name" value="CHD"/>
    <property type="match status" value="2"/>
</dbReference>
<dbReference type="GO" id="GO:0000166">
    <property type="term" value="F:nucleotide binding"/>
    <property type="evidence" value="ECO:0007669"/>
    <property type="project" value="UniProtKB-KW"/>
</dbReference>
<dbReference type="InterPro" id="IPR029787">
    <property type="entry name" value="Nucleotide_cyclase"/>
</dbReference>
<feature type="transmembrane region" description="Helical" evidence="8">
    <location>
        <begin position="858"/>
        <end position="879"/>
    </location>
</feature>
<keyword evidence="5 8" id="KW-0472">Membrane</keyword>
<dbReference type="Proteomes" id="UP000316726">
    <property type="component" value="Chromosome 5"/>
</dbReference>